<dbReference type="OrthoDB" id="2152029at2759"/>
<evidence type="ECO:0000256" key="1">
    <source>
        <dbReference type="ARBA" id="ARBA00010515"/>
    </source>
</evidence>
<evidence type="ECO:0000256" key="4">
    <source>
        <dbReference type="SAM" id="Phobius"/>
    </source>
</evidence>
<proteinExistence type="inferred from homology"/>
<evidence type="ECO:0000313" key="6">
    <source>
        <dbReference type="EMBL" id="KAF1809760.1"/>
    </source>
</evidence>
<keyword evidence="2 6" id="KW-0378">Hydrolase</keyword>
<dbReference type="GeneID" id="54418265"/>
<dbReference type="Gene3D" id="3.40.50.1820">
    <property type="entry name" value="alpha/beta hydrolase"/>
    <property type="match status" value="1"/>
</dbReference>
<dbReference type="AlphaFoldDB" id="A0A6G1FVM0"/>
<dbReference type="InterPro" id="IPR033140">
    <property type="entry name" value="Lipase_GDXG_put_SER_AS"/>
</dbReference>
<evidence type="ECO:0000313" key="7">
    <source>
        <dbReference type="Proteomes" id="UP000504638"/>
    </source>
</evidence>
<dbReference type="InterPro" id="IPR050300">
    <property type="entry name" value="GDXG_lipolytic_enzyme"/>
</dbReference>
<dbReference type="Proteomes" id="UP000504638">
    <property type="component" value="Unplaced"/>
</dbReference>
<sequence>MSKIQARQPFKALYALCALTFELIRFPVWILTYLIPPLRPNPKWTFRQALMTRIVRSFLYHSANVEVRTPLSLRPGGEKKQFVVLSPANASFYEGPVKDEHIKPEKIGGTWYPEPFPANGTANVDVVLNFHGGGYVIGDGRTKDAGFTAATLLKTTPAKYVFCPQYRLASNPDSRFPAAVQDAITSYVYLTKTLGIPSSRIIFSGDSAGGNLVLALLRFLAEFGEQVGLSHPACAFLWSPWVDLEAAIDPANIRNSPHESTDYLCGAFGAWGGRSYISDHNTKLDPRNPYISPLHHPFRTPVPLFVQSGGAEVLFHDHVELVERFGDGGKKDIGVGNTVKLFVTEHAPHDIALVGHLLGFKKEFVEAVRGAAKFLEKYRYRPEL</sequence>
<dbReference type="RefSeq" id="XP_033531391.1">
    <property type="nucleotide sequence ID" value="XM_033677695.1"/>
</dbReference>
<accession>A0A6G1FVM0</accession>
<keyword evidence="4" id="KW-1133">Transmembrane helix</keyword>
<dbReference type="InterPro" id="IPR029058">
    <property type="entry name" value="AB_hydrolase_fold"/>
</dbReference>
<dbReference type="PANTHER" id="PTHR48081:SF8">
    <property type="entry name" value="ALPHA_BETA HYDROLASE FOLD-3 DOMAIN-CONTAINING PROTEIN-RELATED"/>
    <property type="match status" value="1"/>
</dbReference>
<reference evidence="8" key="3">
    <citation type="submission" date="2025-04" db="UniProtKB">
        <authorList>
            <consortium name="RefSeq"/>
        </authorList>
    </citation>
    <scope>IDENTIFICATION</scope>
    <source>
        <strain evidence="8">CBS 781.70</strain>
    </source>
</reference>
<keyword evidence="7" id="KW-1185">Reference proteome</keyword>
<organism evidence="6">
    <name type="scientific">Eremomyces bilateralis CBS 781.70</name>
    <dbReference type="NCBI Taxonomy" id="1392243"/>
    <lineage>
        <taxon>Eukaryota</taxon>
        <taxon>Fungi</taxon>
        <taxon>Dikarya</taxon>
        <taxon>Ascomycota</taxon>
        <taxon>Pezizomycotina</taxon>
        <taxon>Dothideomycetes</taxon>
        <taxon>Dothideomycetes incertae sedis</taxon>
        <taxon>Eremomycetales</taxon>
        <taxon>Eremomycetaceae</taxon>
        <taxon>Eremomyces</taxon>
    </lineage>
</organism>
<reference evidence="8" key="2">
    <citation type="submission" date="2020-04" db="EMBL/GenBank/DDBJ databases">
        <authorList>
            <consortium name="NCBI Genome Project"/>
        </authorList>
    </citation>
    <scope>NUCLEOTIDE SEQUENCE</scope>
    <source>
        <strain evidence="8">CBS 781.70</strain>
    </source>
</reference>
<dbReference type="EMBL" id="ML975170">
    <property type="protein sequence ID" value="KAF1809760.1"/>
    <property type="molecule type" value="Genomic_DNA"/>
</dbReference>
<keyword evidence="4" id="KW-0812">Transmembrane</keyword>
<gene>
    <name evidence="6 8" type="ORF">P152DRAFT_441213</name>
</gene>
<keyword evidence="4" id="KW-0472">Membrane</keyword>
<dbReference type="PROSITE" id="PS01174">
    <property type="entry name" value="LIPASE_GDXG_SER"/>
    <property type="match status" value="1"/>
</dbReference>
<protein>
    <submittedName>
        <fullName evidence="6 8">Alpha/beta-hydrolase</fullName>
    </submittedName>
</protein>
<dbReference type="GO" id="GO:0016787">
    <property type="term" value="F:hydrolase activity"/>
    <property type="evidence" value="ECO:0007669"/>
    <property type="project" value="UniProtKB-KW"/>
</dbReference>
<evidence type="ECO:0000313" key="8">
    <source>
        <dbReference type="RefSeq" id="XP_033531391.1"/>
    </source>
</evidence>
<evidence type="ECO:0000256" key="3">
    <source>
        <dbReference type="PROSITE-ProRule" id="PRU10038"/>
    </source>
</evidence>
<feature type="transmembrane region" description="Helical" evidence="4">
    <location>
        <begin position="12"/>
        <end position="35"/>
    </location>
</feature>
<feature type="active site" evidence="3">
    <location>
        <position position="207"/>
    </location>
</feature>
<comment type="similarity">
    <text evidence="1">Belongs to the 'GDXG' lipolytic enzyme family.</text>
</comment>
<reference evidence="6 8" key="1">
    <citation type="submission" date="2020-01" db="EMBL/GenBank/DDBJ databases">
        <authorList>
            <consortium name="DOE Joint Genome Institute"/>
            <person name="Haridas S."/>
            <person name="Albert R."/>
            <person name="Binder M."/>
            <person name="Bloem J."/>
            <person name="Labutti K."/>
            <person name="Salamov A."/>
            <person name="Andreopoulos B."/>
            <person name="Baker S.E."/>
            <person name="Barry K."/>
            <person name="Bills G."/>
            <person name="Bluhm B.H."/>
            <person name="Cannon C."/>
            <person name="Castanera R."/>
            <person name="Culley D.E."/>
            <person name="Daum C."/>
            <person name="Ezra D."/>
            <person name="Gonzalez J.B."/>
            <person name="Henrissat B."/>
            <person name="Kuo A."/>
            <person name="Liang C."/>
            <person name="Lipzen A."/>
            <person name="Lutzoni F."/>
            <person name="Magnuson J."/>
            <person name="Mondo S."/>
            <person name="Nolan M."/>
            <person name="Ohm R."/>
            <person name="Pangilinan J."/>
            <person name="Park H.-J."/>
            <person name="Ramirez L."/>
            <person name="Alfaro M."/>
            <person name="Sun H."/>
            <person name="Tritt A."/>
            <person name="Yoshinaga Y."/>
            <person name="Zwiers L.-H."/>
            <person name="Turgeon B.G."/>
            <person name="Goodwin S.B."/>
            <person name="Spatafora J.W."/>
            <person name="Crous P.W."/>
            <person name="Grigoriev I.V."/>
        </authorList>
    </citation>
    <scope>NUCLEOTIDE SEQUENCE</scope>
    <source>
        <strain evidence="6 8">CBS 781.70</strain>
    </source>
</reference>
<dbReference type="SUPFAM" id="SSF53474">
    <property type="entry name" value="alpha/beta-Hydrolases"/>
    <property type="match status" value="1"/>
</dbReference>
<dbReference type="Pfam" id="PF07859">
    <property type="entry name" value="Abhydrolase_3"/>
    <property type="match status" value="1"/>
</dbReference>
<feature type="domain" description="Alpha/beta hydrolase fold-3" evidence="5">
    <location>
        <begin position="127"/>
        <end position="350"/>
    </location>
</feature>
<evidence type="ECO:0000259" key="5">
    <source>
        <dbReference type="Pfam" id="PF07859"/>
    </source>
</evidence>
<evidence type="ECO:0000256" key="2">
    <source>
        <dbReference type="ARBA" id="ARBA00022801"/>
    </source>
</evidence>
<dbReference type="PANTHER" id="PTHR48081">
    <property type="entry name" value="AB HYDROLASE SUPERFAMILY PROTEIN C4A8.06C"/>
    <property type="match status" value="1"/>
</dbReference>
<name>A0A6G1FVM0_9PEZI</name>
<dbReference type="InterPro" id="IPR013094">
    <property type="entry name" value="AB_hydrolase_3"/>
</dbReference>